<evidence type="ECO:0000256" key="7">
    <source>
        <dbReference type="ARBA" id="ARBA00023136"/>
    </source>
</evidence>
<feature type="transmembrane region" description="Helical" evidence="11">
    <location>
        <begin position="164"/>
        <end position="184"/>
    </location>
</feature>
<keyword evidence="6 11" id="KW-1133">Transmembrane helix</keyword>
<comment type="similarity">
    <text evidence="2 9">Belongs to the MIP/aquaporin (TC 1.A.8) family.</text>
</comment>
<dbReference type="Pfam" id="PF00230">
    <property type="entry name" value="MIP"/>
    <property type="match status" value="1"/>
</dbReference>
<dbReference type="SUPFAM" id="SSF81338">
    <property type="entry name" value="Aquaporin-like"/>
    <property type="match status" value="1"/>
</dbReference>
<dbReference type="GO" id="GO:0005886">
    <property type="term" value="C:plasma membrane"/>
    <property type="evidence" value="ECO:0007669"/>
    <property type="project" value="TreeGrafter"/>
</dbReference>
<dbReference type="STRING" id="1287681.M7T182"/>
<dbReference type="PANTHER" id="PTHR19139">
    <property type="entry name" value="AQUAPORIN TRANSPORTER"/>
    <property type="match status" value="1"/>
</dbReference>
<dbReference type="HOGENOM" id="CLU_020019_1_4_1"/>
<dbReference type="GO" id="GO:0015250">
    <property type="term" value="F:water channel activity"/>
    <property type="evidence" value="ECO:0007669"/>
    <property type="project" value="TreeGrafter"/>
</dbReference>
<evidence type="ECO:0000256" key="9">
    <source>
        <dbReference type="RuleBase" id="RU000477"/>
    </source>
</evidence>
<evidence type="ECO:0000256" key="10">
    <source>
        <dbReference type="SAM" id="MobiDB-lite"/>
    </source>
</evidence>
<dbReference type="FunFam" id="1.20.1080.10:FF:000014">
    <property type="entry name" value="Aquaporin 1"/>
    <property type="match status" value="1"/>
</dbReference>
<keyword evidence="7 11" id="KW-0472">Membrane</keyword>
<evidence type="ECO:0000256" key="6">
    <source>
        <dbReference type="ARBA" id="ARBA00022989"/>
    </source>
</evidence>
<evidence type="ECO:0000256" key="1">
    <source>
        <dbReference type="ARBA" id="ARBA00004141"/>
    </source>
</evidence>
<dbReference type="PRINTS" id="PR00783">
    <property type="entry name" value="MINTRINSICP"/>
</dbReference>
<proteinExistence type="inferred from homology"/>
<feature type="region of interest" description="Disordered" evidence="10">
    <location>
        <begin position="240"/>
        <end position="297"/>
    </location>
</feature>
<dbReference type="PANTHER" id="PTHR19139:SF199">
    <property type="entry name" value="MIP17260P"/>
    <property type="match status" value="1"/>
</dbReference>
<evidence type="ECO:0000256" key="8">
    <source>
        <dbReference type="ARBA" id="ARBA00034651"/>
    </source>
</evidence>
<dbReference type="KEGG" id="ela:UCREL1_9487"/>
<feature type="transmembrane region" description="Helical" evidence="11">
    <location>
        <begin position="51"/>
        <end position="72"/>
    </location>
</feature>
<organism evidence="12 13">
    <name type="scientific">Eutypa lata (strain UCR-EL1)</name>
    <name type="common">Grapevine dieback disease fungus</name>
    <name type="synonym">Eutypa armeniacae</name>
    <dbReference type="NCBI Taxonomy" id="1287681"/>
    <lineage>
        <taxon>Eukaryota</taxon>
        <taxon>Fungi</taxon>
        <taxon>Dikarya</taxon>
        <taxon>Ascomycota</taxon>
        <taxon>Pezizomycotina</taxon>
        <taxon>Sordariomycetes</taxon>
        <taxon>Xylariomycetidae</taxon>
        <taxon>Xylariales</taxon>
        <taxon>Diatrypaceae</taxon>
        <taxon>Eutypa</taxon>
    </lineage>
</organism>
<dbReference type="OMA" id="FKKKMFW"/>
<evidence type="ECO:0000256" key="5">
    <source>
        <dbReference type="ARBA" id="ARBA00022737"/>
    </source>
</evidence>
<dbReference type="InterPro" id="IPR023271">
    <property type="entry name" value="Aquaporin-like"/>
</dbReference>
<feature type="transmembrane region" description="Helical" evidence="11">
    <location>
        <begin position="209"/>
        <end position="229"/>
    </location>
</feature>
<dbReference type="Gene3D" id="1.20.1080.10">
    <property type="entry name" value="Glycerol uptake facilitator protein"/>
    <property type="match status" value="1"/>
</dbReference>
<dbReference type="AlphaFoldDB" id="M7T182"/>
<evidence type="ECO:0000256" key="11">
    <source>
        <dbReference type="SAM" id="Phobius"/>
    </source>
</evidence>
<comment type="subcellular location">
    <subcellularLocation>
        <location evidence="1">Membrane</location>
        <topology evidence="1">Multi-pass membrane protein</topology>
    </subcellularLocation>
</comment>
<sequence>MCLSNYRTDHSSYNLVATTGEFVGTFLFLLFAFGGTNVANTFPDSDTPARLLYISLSFGLSLAVNAWVFFRVSGAMLNPAVAVAMALAGAADWVRFALVVPAQLLAGIAAAAVVDGLTPGPLRVSTALGGGASVAQGFFIELFLTAQLVITIFMLAGEKHRGTFIAPVGIGLSLFIAEMMGVYYTGGSLNPARSFGPAVITGHFDSYHWIYWLGPILGSLLATGFYHLLKVLDYQTVSPGQDGPGDAPVQDWAHVMDKNGGNGDSKRPLTGSTSASGPEEKAHEAYAGGPSLEAGRG</sequence>
<evidence type="ECO:0000256" key="4">
    <source>
        <dbReference type="ARBA" id="ARBA00022692"/>
    </source>
</evidence>
<comment type="catalytic activity">
    <reaction evidence="8">
        <text>H2O(in) = H2O(out)</text>
        <dbReference type="Rhea" id="RHEA:29667"/>
        <dbReference type="ChEBI" id="CHEBI:15377"/>
    </reaction>
</comment>
<accession>M7T182</accession>
<reference evidence="13" key="1">
    <citation type="journal article" date="2013" name="Genome Announc.">
        <title>Draft genome sequence of the grapevine dieback fungus Eutypa lata UCR-EL1.</title>
        <authorList>
            <person name="Blanco-Ulate B."/>
            <person name="Rolshausen P.E."/>
            <person name="Cantu D."/>
        </authorList>
    </citation>
    <scope>NUCLEOTIDE SEQUENCE [LARGE SCALE GENOMIC DNA]</scope>
    <source>
        <strain evidence="13">UCR-EL1</strain>
    </source>
</reference>
<feature type="transmembrane region" description="Helical" evidence="11">
    <location>
        <begin position="12"/>
        <end position="31"/>
    </location>
</feature>
<dbReference type="EMBL" id="KB707205">
    <property type="protein sequence ID" value="EMR63571.1"/>
    <property type="molecule type" value="Genomic_DNA"/>
</dbReference>
<name>M7T182_EUTLA</name>
<evidence type="ECO:0000256" key="2">
    <source>
        <dbReference type="ARBA" id="ARBA00006175"/>
    </source>
</evidence>
<dbReference type="Proteomes" id="UP000012174">
    <property type="component" value="Unassembled WGS sequence"/>
</dbReference>
<gene>
    <name evidence="12" type="ORF">UCREL1_9487</name>
</gene>
<dbReference type="InterPro" id="IPR000425">
    <property type="entry name" value="MIP"/>
</dbReference>
<feature type="transmembrane region" description="Helical" evidence="11">
    <location>
        <begin position="134"/>
        <end position="157"/>
    </location>
</feature>
<keyword evidence="4 9" id="KW-0812">Transmembrane</keyword>
<dbReference type="InterPro" id="IPR034294">
    <property type="entry name" value="Aquaporin_transptr"/>
</dbReference>
<evidence type="ECO:0000313" key="12">
    <source>
        <dbReference type="EMBL" id="EMR63571.1"/>
    </source>
</evidence>
<keyword evidence="13" id="KW-1185">Reference proteome</keyword>
<protein>
    <submittedName>
        <fullName evidence="12">Putative major intrinsic protein</fullName>
    </submittedName>
</protein>
<keyword evidence="3 9" id="KW-0813">Transport</keyword>
<dbReference type="OrthoDB" id="3222at2759"/>
<keyword evidence="5" id="KW-0677">Repeat</keyword>
<dbReference type="eggNOG" id="KOG0223">
    <property type="taxonomic scope" value="Eukaryota"/>
</dbReference>
<evidence type="ECO:0000256" key="3">
    <source>
        <dbReference type="ARBA" id="ARBA00022448"/>
    </source>
</evidence>
<feature type="transmembrane region" description="Helical" evidence="11">
    <location>
        <begin position="93"/>
        <end position="114"/>
    </location>
</feature>
<evidence type="ECO:0000313" key="13">
    <source>
        <dbReference type="Proteomes" id="UP000012174"/>
    </source>
</evidence>